<organism evidence="2 3">
    <name type="scientific">Rhizoctonia solani</name>
    <dbReference type="NCBI Taxonomy" id="456999"/>
    <lineage>
        <taxon>Eukaryota</taxon>
        <taxon>Fungi</taxon>
        <taxon>Dikarya</taxon>
        <taxon>Basidiomycota</taxon>
        <taxon>Agaricomycotina</taxon>
        <taxon>Agaricomycetes</taxon>
        <taxon>Cantharellales</taxon>
        <taxon>Ceratobasidiaceae</taxon>
        <taxon>Rhizoctonia</taxon>
    </lineage>
</organism>
<evidence type="ECO:0000256" key="1">
    <source>
        <dbReference type="SAM" id="MobiDB-lite"/>
    </source>
</evidence>
<reference evidence="2" key="1">
    <citation type="submission" date="2021-01" db="EMBL/GenBank/DDBJ databases">
        <authorList>
            <person name="Kaushik A."/>
        </authorList>
    </citation>
    <scope>NUCLEOTIDE SEQUENCE</scope>
    <source>
        <strain evidence="2">AG2-2IIIB</strain>
    </source>
</reference>
<dbReference type="EMBL" id="CAJMWT010007922">
    <property type="protein sequence ID" value="CAE6529249.1"/>
    <property type="molecule type" value="Genomic_DNA"/>
</dbReference>
<name>A0A8H3DG51_9AGAM</name>
<evidence type="ECO:0000313" key="3">
    <source>
        <dbReference type="Proteomes" id="UP000663843"/>
    </source>
</evidence>
<feature type="compositionally biased region" description="Basic and acidic residues" evidence="1">
    <location>
        <begin position="1"/>
        <end position="12"/>
    </location>
</feature>
<proteinExistence type="predicted"/>
<gene>
    <name evidence="2" type="ORF">RDB_LOCUS176697</name>
</gene>
<dbReference type="Proteomes" id="UP000663843">
    <property type="component" value="Unassembled WGS sequence"/>
</dbReference>
<dbReference type="AlphaFoldDB" id="A0A8H3DG51"/>
<protein>
    <submittedName>
        <fullName evidence="2">Uncharacterized protein</fullName>
    </submittedName>
</protein>
<evidence type="ECO:0000313" key="2">
    <source>
        <dbReference type="EMBL" id="CAE6529249.1"/>
    </source>
</evidence>
<comment type="caution">
    <text evidence="2">The sequence shown here is derived from an EMBL/GenBank/DDBJ whole genome shotgun (WGS) entry which is preliminary data.</text>
</comment>
<sequence length="195" mass="21648">MEPQAKENDHLSSRAPGETQTLEDPVLEDVDPLSLERVLDFTACKNHVDIKKDESSDSLRVDTDWILSHLEGRDSSDETPDKQIDIITGRTLKTSGPNMHNSMIQYTGVSTSELEQPSQLIREVMGQIKVEFKSADGSELKPFGLGVGRNLSKLLEDMKRGDDDGSWQTTIKRSLNSDDGWRDPTNGMSISGKDS</sequence>
<feature type="region of interest" description="Disordered" evidence="1">
    <location>
        <begin position="159"/>
        <end position="195"/>
    </location>
</feature>
<feature type="region of interest" description="Disordered" evidence="1">
    <location>
        <begin position="1"/>
        <end position="29"/>
    </location>
</feature>
<accession>A0A8H3DG51</accession>